<reference evidence="2 3" key="1">
    <citation type="submission" date="2022-05" db="EMBL/GenBank/DDBJ databases">
        <title>Chromosome-level reference genomes for two strains of Caenorhabditis briggsae: an improved platform for comparative genomics.</title>
        <authorList>
            <person name="Stevens L."/>
            <person name="Andersen E.C."/>
        </authorList>
    </citation>
    <scope>NUCLEOTIDE SEQUENCE [LARGE SCALE GENOMIC DNA]</scope>
    <source>
        <strain evidence="2">QX1410_ONT</strain>
        <tissue evidence="2">Whole-organism</tissue>
    </source>
</reference>
<feature type="region of interest" description="Disordered" evidence="1">
    <location>
        <begin position="1"/>
        <end position="53"/>
    </location>
</feature>
<feature type="compositionally biased region" description="Acidic residues" evidence="1">
    <location>
        <begin position="26"/>
        <end position="35"/>
    </location>
</feature>
<dbReference type="Proteomes" id="UP000827892">
    <property type="component" value="Chromosome X"/>
</dbReference>
<accession>A0AAE8ZQ67</accession>
<proteinExistence type="predicted"/>
<dbReference type="AlphaFoldDB" id="A0AAE8ZQ67"/>
<evidence type="ECO:0000256" key="1">
    <source>
        <dbReference type="SAM" id="MobiDB-lite"/>
    </source>
</evidence>
<dbReference type="EMBL" id="CP090896">
    <property type="protein sequence ID" value="ULT81541.1"/>
    <property type="molecule type" value="Genomic_DNA"/>
</dbReference>
<gene>
    <name evidence="2" type="ORF">L3Y34_011483</name>
</gene>
<sequence>MNRQTFGEYSTPDGPPELKRQRDPDSDLEESEDSEQLEHSKDDMSPQLQPELPDDLNRLLDKEDYDFGNAIQNWMEDPDHWNFRMDDRSFHQSSGTISALYTHPLDEVATIENQNIQRDETNENENKWIARQDFRMVQKEENGRSPIVFQ</sequence>
<evidence type="ECO:0000313" key="2">
    <source>
        <dbReference type="EMBL" id="ULT81541.1"/>
    </source>
</evidence>
<evidence type="ECO:0000313" key="3">
    <source>
        <dbReference type="Proteomes" id="UP000827892"/>
    </source>
</evidence>
<feature type="compositionally biased region" description="Basic and acidic residues" evidence="1">
    <location>
        <begin position="16"/>
        <end position="25"/>
    </location>
</feature>
<organism evidence="2 3">
    <name type="scientific">Caenorhabditis briggsae</name>
    <dbReference type="NCBI Taxonomy" id="6238"/>
    <lineage>
        <taxon>Eukaryota</taxon>
        <taxon>Metazoa</taxon>
        <taxon>Ecdysozoa</taxon>
        <taxon>Nematoda</taxon>
        <taxon>Chromadorea</taxon>
        <taxon>Rhabditida</taxon>
        <taxon>Rhabditina</taxon>
        <taxon>Rhabditomorpha</taxon>
        <taxon>Rhabditoidea</taxon>
        <taxon>Rhabditidae</taxon>
        <taxon>Peloderinae</taxon>
        <taxon>Caenorhabditis</taxon>
    </lineage>
</organism>
<protein>
    <submittedName>
        <fullName evidence="2">Uncharacterized protein</fullName>
    </submittedName>
</protein>
<name>A0AAE8ZQ67_CAEBR</name>